<comment type="caution">
    <text evidence="11">The sequence shown here is derived from an EMBL/GenBank/DDBJ whole genome shotgun (WGS) entry which is preliminary data.</text>
</comment>
<keyword evidence="5 9" id="KW-1133">Transmembrane helix</keyword>
<sequence>MPDKVRDIEGGGITSLSHWRIIIDQPGITPEVVDYPYQGSGTEEDPYQVTWIPNDPRNPQNFSFRKRWILTGVVSFTTLAVAFSSSSYTGGISEIIKQFHIGQEVAILGVSLFVLGFVLGPLLWAPFSEMYGRQYLFIFTYGGLTLFNAVAAASQNIQTLLVLRFLAGTIGSSPLTNAGGAIADLFTAKDRGIAMSIFASAPFLGPSLGPIIGGFLGQSKGWRWVQGLMGIFAGALWIFQAVTVPETYAPVLLRKRAAKLSAMTGKVYKTKKDIEDGKVTLKEAYQVALSRPWLLLIFEPIVMLLTIYMAIINGTLYMLFAAFPIVFQQVRGWNQGVGGLAFIGVMIGMIAAVGYSIWDDKRYRRLEERSDGSATPEARLPPAMVGSILIPLGMFWFAWTNYPSIHWMASITAGVPFGFGMVVVFLSVLNYLIDAYTIYAASVLAANSILRSLFGAIFPLFTTYMYNNLGIHWASSIPAFLALACLPFPFLFYKYGAQIRARCKYAAEAAQHLALIQEQVNNSSSVSDSNVSGLLPESKDETGEKEN</sequence>
<dbReference type="AlphaFoldDB" id="A0A3E2H834"/>
<evidence type="ECO:0000256" key="6">
    <source>
        <dbReference type="ARBA" id="ARBA00023136"/>
    </source>
</evidence>
<feature type="compositionally biased region" description="Basic and acidic residues" evidence="8">
    <location>
        <begin position="537"/>
        <end position="547"/>
    </location>
</feature>
<keyword evidence="12" id="KW-1185">Reference proteome</keyword>
<evidence type="ECO:0000256" key="1">
    <source>
        <dbReference type="ARBA" id="ARBA00004651"/>
    </source>
</evidence>
<proteinExistence type="inferred from homology"/>
<dbReference type="PANTHER" id="PTHR23502">
    <property type="entry name" value="MAJOR FACILITATOR SUPERFAMILY"/>
    <property type="match status" value="1"/>
</dbReference>
<evidence type="ECO:0000256" key="8">
    <source>
        <dbReference type="SAM" id="MobiDB-lite"/>
    </source>
</evidence>
<dbReference type="InterPro" id="IPR011701">
    <property type="entry name" value="MFS"/>
</dbReference>
<dbReference type="SUPFAM" id="SSF103473">
    <property type="entry name" value="MFS general substrate transporter"/>
    <property type="match status" value="1"/>
</dbReference>
<dbReference type="GO" id="GO:0005886">
    <property type="term" value="C:plasma membrane"/>
    <property type="evidence" value="ECO:0007669"/>
    <property type="project" value="UniProtKB-SubCell"/>
</dbReference>
<feature type="transmembrane region" description="Helical" evidence="9">
    <location>
        <begin position="67"/>
        <end position="85"/>
    </location>
</feature>
<feature type="transmembrane region" description="Helical" evidence="9">
    <location>
        <begin position="339"/>
        <end position="358"/>
    </location>
</feature>
<reference evidence="11 12" key="1">
    <citation type="submission" date="2018-05" db="EMBL/GenBank/DDBJ databases">
        <title>Draft genome sequence of Scytalidium lignicola DSM 105466, a ubiquitous saprotrophic fungus.</title>
        <authorList>
            <person name="Buettner E."/>
            <person name="Gebauer A.M."/>
            <person name="Hofrichter M."/>
            <person name="Liers C."/>
            <person name="Kellner H."/>
        </authorList>
    </citation>
    <scope>NUCLEOTIDE SEQUENCE [LARGE SCALE GENOMIC DNA]</scope>
    <source>
        <strain evidence="11 12">DSM 105466</strain>
    </source>
</reference>
<evidence type="ECO:0000256" key="9">
    <source>
        <dbReference type="SAM" id="Phobius"/>
    </source>
</evidence>
<keyword evidence="6 9" id="KW-0472">Membrane</keyword>
<gene>
    <name evidence="11" type="ORF">B7463_g6942</name>
</gene>
<dbReference type="OrthoDB" id="446368at2759"/>
<evidence type="ECO:0000256" key="7">
    <source>
        <dbReference type="ARBA" id="ARBA00038459"/>
    </source>
</evidence>
<keyword evidence="3" id="KW-1003">Cell membrane</keyword>
<feature type="transmembrane region" description="Helical" evidence="9">
    <location>
        <begin position="228"/>
        <end position="253"/>
    </location>
</feature>
<feature type="transmembrane region" description="Helical" evidence="9">
    <location>
        <begin position="161"/>
        <end position="186"/>
    </location>
</feature>
<dbReference type="Pfam" id="PF07690">
    <property type="entry name" value="MFS_1"/>
    <property type="match status" value="1"/>
</dbReference>
<feature type="transmembrane region" description="Helical" evidence="9">
    <location>
        <begin position="473"/>
        <end position="493"/>
    </location>
</feature>
<dbReference type="STRING" id="5539.A0A3E2H834"/>
<evidence type="ECO:0000313" key="12">
    <source>
        <dbReference type="Proteomes" id="UP000258309"/>
    </source>
</evidence>
<evidence type="ECO:0000256" key="3">
    <source>
        <dbReference type="ARBA" id="ARBA00022475"/>
    </source>
</evidence>
<feature type="transmembrane region" description="Helical" evidence="9">
    <location>
        <begin position="405"/>
        <end position="429"/>
    </location>
</feature>
<evidence type="ECO:0000256" key="4">
    <source>
        <dbReference type="ARBA" id="ARBA00022692"/>
    </source>
</evidence>
<dbReference type="Proteomes" id="UP000258309">
    <property type="component" value="Unassembled WGS sequence"/>
</dbReference>
<evidence type="ECO:0000256" key="5">
    <source>
        <dbReference type="ARBA" id="ARBA00022989"/>
    </source>
</evidence>
<feature type="non-terminal residue" evidence="11">
    <location>
        <position position="547"/>
    </location>
</feature>
<feature type="domain" description="Major facilitator superfamily (MFS) profile" evidence="10">
    <location>
        <begin position="70"/>
        <end position="502"/>
    </location>
</feature>
<dbReference type="EMBL" id="NCSJ02000129">
    <property type="protein sequence ID" value="RFU29421.1"/>
    <property type="molecule type" value="Genomic_DNA"/>
</dbReference>
<dbReference type="OMA" id="APMSELW"/>
<protein>
    <recommendedName>
        <fullName evidence="10">Major facilitator superfamily (MFS) profile domain-containing protein</fullName>
    </recommendedName>
</protein>
<feature type="transmembrane region" description="Helical" evidence="9">
    <location>
        <begin position="301"/>
        <end position="327"/>
    </location>
</feature>
<evidence type="ECO:0000256" key="2">
    <source>
        <dbReference type="ARBA" id="ARBA00022448"/>
    </source>
</evidence>
<keyword evidence="2" id="KW-0813">Transport</keyword>
<evidence type="ECO:0000313" key="11">
    <source>
        <dbReference type="EMBL" id="RFU29421.1"/>
    </source>
</evidence>
<dbReference type="InterPro" id="IPR020846">
    <property type="entry name" value="MFS_dom"/>
</dbReference>
<dbReference type="Gene3D" id="1.20.1250.20">
    <property type="entry name" value="MFS general substrate transporter like domains"/>
    <property type="match status" value="1"/>
</dbReference>
<evidence type="ECO:0000259" key="10">
    <source>
        <dbReference type="PROSITE" id="PS50850"/>
    </source>
</evidence>
<feature type="transmembrane region" description="Helical" evidence="9">
    <location>
        <begin position="105"/>
        <end position="124"/>
    </location>
</feature>
<feature type="region of interest" description="Disordered" evidence="8">
    <location>
        <begin position="524"/>
        <end position="547"/>
    </location>
</feature>
<accession>A0A3E2H834</accession>
<dbReference type="FunFam" id="1.20.1250.20:FF:000266">
    <property type="entry name" value="MFS multidrug transporter, putative"/>
    <property type="match status" value="1"/>
</dbReference>
<feature type="transmembrane region" description="Helical" evidence="9">
    <location>
        <begin position="136"/>
        <end position="155"/>
    </location>
</feature>
<dbReference type="PANTHER" id="PTHR23502:SF186">
    <property type="entry name" value="MAJOR FACILITATOR SUPERFAMILY (MFS) PROFILE DOMAIN-CONTAINING PROTEIN"/>
    <property type="match status" value="1"/>
</dbReference>
<feature type="non-terminal residue" evidence="11">
    <location>
        <position position="1"/>
    </location>
</feature>
<feature type="transmembrane region" description="Helical" evidence="9">
    <location>
        <begin position="436"/>
        <end position="461"/>
    </location>
</feature>
<dbReference type="GO" id="GO:0022857">
    <property type="term" value="F:transmembrane transporter activity"/>
    <property type="evidence" value="ECO:0007669"/>
    <property type="project" value="InterPro"/>
</dbReference>
<name>A0A3E2H834_SCYLI</name>
<comment type="subcellular location">
    <subcellularLocation>
        <location evidence="1">Cell membrane</location>
        <topology evidence="1">Multi-pass membrane protein</topology>
    </subcellularLocation>
</comment>
<feature type="transmembrane region" description="Helical" evidence="9">
    <location>
        <begin position="193"/>
        <end position="216"/>
    </location>
</feature>
<feature type="transmembrane region" description="Helical" evidence="9">
    <location>
        <begin position="379"/>
        <end position="399"/>
    </location>
</feature>
<dbReference type="InterPro" id="IPR036259">
    <property type="entry name" value="MFS_trans_sf"/>
</dbReference>
<keyword evidence="4 9" id="KW-0812">Transmembrane</keyword>
<dbReference type="CDD" id="cd17323">
    <property type="entry name" value="MFS_Tpo1_MDR_like"/>
    <property type="match status" value="1"/>
</dbReference>
<dbReference type="PROSITE" id="PS50850">
    <property type="entry name" value="MFS"/>
    <property type="match status" value="1"/>
</dbReference>
<comment type="similarity">
    <text evidence="7">Belongs to the major facilitator superfamily. DHA1 family. Polyamines/proton antiporter (TC 2.A.1.2.16) subfamily.</text>
</comment>
<organism evidence="11 12">
    <name type="scientific">Scytalidium lignicola</name>
    <name type="common">Hyphomycete</name>
    <dbReference type="NCBI Taxonomy" id="5539"/>
    <lineage>
        <taxon>Eukaryota</taxon>
        <taxon>Fungi</taxon>
        <taxon>Dikarya</taxon>
        <taxon>Ascomycota</taxon>
        <taxon>Pezizomycotina</taxon>
        <taxon>Leotiomycetes</taxon>
        <taxon>Leotiomycetes incertae sedis</taxon>
        <taxon>Scytalidium</taxon>
    </lineage>
</organism>